<dbReference type="InterPro" id="IPR004358">
    <property type="entry name" value="Sig_transdc_His_kin-like_C"/>
</dbReference>
<keyword evidence="9" id="KW-0175">Coiled coil</keyword>
<dbReference type="GO" id="GO:0000155">
    <property type="term" value="F:phosphorelay sensor kinase activity"/>
    <property type="evidence" value="ECO:0007669"/>
    <property type="project" value="InterPro"/>
</dbReference>
<dbReference type="PANTHER" id="PTHR43065:SF10">
    <property type="entry name" value="PEROXIDE STRESS-ACTIVATED HISTIDINE KINASE MAK3"/>
    <property type="match status" value="1"/>
</dbReference>
<dbReference type="RefSeq" id="WP_115569439.1">
    <property type="nucleotide sequence ID" value="NZ_NXLV01000005.1"/>
</dbReference>
<evidence type="ECO:0000313" key="13">
    <source>
        <dbReference type="Proteomes" id="UP000257045"/>
    </source>
</evidence>
<evidence type="ECO:0000313" key="12">
    <source>
        <dbReference type="EMBL" id="RDU70950.1"/>
    </source>
</evidence>
<dbReference type="InterPro" id="IPR036097">
    <property type="entry name" value="HisK_dim/P_sf"/>
</dbReference>
<dbReference type="EC" id="2.7.13.3" evidence="2"/>
<evidence type="ECO:0000256" key="2">
    <source>
        <dbReference type="ARBA" id="ARBA00012438"/>
    </source>
</evidence>
<dbReference type="EMBL" id="NXLV01000005">
    <property type="protein sequence ID" value="RDU70950.1"/>
    <property type="molecule type" value="Genomic_DNA"/>
</dbReference>
<dbReference type="InterPro" id="IPR036890">
    <property type="entry name" value="HATPase_C_sf"/>
</dbReference>
<dbReference type="Gene3D" id="1.10.287.130">
    <property type="match status" value="1"/>
</dbReference>
<evidence type="ECO:0000259" key="11">
    <source>
        <dbReference type="PROSITE" id="PS50109"/>
    </source>
</evidence>
<evidence type="ECO:0000256" key="3">
    <source>
        <dbReference type="ARBA" id="ARBA00022553"/>
    </source>
</evidence>
<dbReference type="PANTHER" id="PTHR43065">
    <property type="entry name" value="SENSOR HISTIDINE KINASE"/>
    <property type="match status" value="1"/>
</dbReference>
<dbReference type="CDD" id="cd00082">
    <property type="entry name" value="HisKA"/>
    <property type="match status" value="1"/>
</dbReference>
<sequence>MQNLQKIKEKILGTSLKRKTKILILNTLIGLILIAGTTIVSLVGLKYDYDSTFLNQEQKLKQLIVIQNIYSDLLTEFISQDLISDQVEHLQEAWNEFSQIQEKENYATRFKDFYIKLFSDYQKQLDELSQSEEQITQIINTEIPSQITDFCLFKDTALNLNILLHRAIELRIEILNVKKNATNSLFLTSLIIVGVLVAIIISTTLFFSQIIIASIRDLHHSLESVIYKKTKELRELNEDLQQTIQQKIKESRQKDQIMYQQARLASIGEMIQNIAHQWRQPLNSLMLLIQSFQSKSENGKLTHEFICTQTKDALRIAKNMSDTIENFRNFFQPHTIKQEFCIQDSIEDSLHILSSNLKNNNIEAHNLSHKHTMFFGYENAFTQVILNLVNNAKDAIISENVGNGIIEIEIEESEKEIKIITQDNAGGIKLKEIEKIFEPYFTTKHKSVGTGIGLYMVKQIVENQMEGKIFVKNGSWISKITKQNYFGAIFEIILSKNNTTTQGE</sequence>
<dbReference type="SUPFAM" id="SSF55874">
    <property type="entry name" value="ATPase domain of HSP90 chaperone/DNA topoisomerase II/histidine kinase"/>
    <property type="match status" value="1"/>
</dbReference>
<evidence type="ECO:0000256" key="8">
    <source>
        <dbReference type="ARBA" id="ARBA00023012"/>
    </source>
</evidence>
<protein>
    <recommendedName>
        <fullName evidence="2">histidine kinase</fullName>
        <ecNumber evidence="2">2.7.13.3</ecNumber>
    </recommendedName>
</protein>
<dbReference type="PROSITE" id="PS50109">
    <property type="entry name" value="HIS_KIN"/>
    <property type="match status" value="1"/>
</dbReference>
<evidence type="ECO:0000256" key="1">
    <source>
        <dbReference type="ARBA" id="ARBA00000085"/>
    </source>
</evidence>
<feature type="transmembrane region" description="Helical" evidence="10">
    <location>
        <begin position="185"/>
        <end position="207"/>
    </location>
</feature>
<name>A0A3D8J147_9HELI</name>
<dbReference type="Gene3D" id="3.30.565.10">
    <property type="entry name" value="Histidine kinase-like ATPase, C-terminal domain"/>
    <property type="match status" value="1"/>
</dbReference>
<dbReference type="SUPFAM" id="SSF47384">
    <property type="entry name" value="Homodimeric domain of signal transducing histidine kinase"/>
    <property type="match status" value="1"/>
</dbReference>
<keyword evidence="3" id="KW-0597">Phosphoprotein</keyword>
<dbReference type="InterPro" id="IPR003594">
    <property type="entry name" value="HATPase_dom"/>
</dbReference>
<comment type="catalytic activity">
    <reaction evidence="1">
        <text>ATP + protein L-histidine = ADP + protein N-phospho-L-histidine.</text>
        <dbReference type="EC" id="2.7.13.3"/>
    </reaction>
</comment>
<keyword evidence="7" id="KW-0067">ATP-binding</keyword>
<feature type="coiled-coil region" evidence="9">
    <location>
        <begin position="226"/>
        <end position="253"/>
    </location>
</feature>
<keyword evidence="10" id="KW-0812">Transmembrane</keyword>
<organism evidence="12 13">
    <name type="scientific">Helicobacter brantae</name>
    <dbReference type="NCBI Taxonomy" id="375927"/>
    <lineage>
        <taxon>Bacteria</taxon>
        <taxon>Pseudomonadati</taxon>
        <taxon>Campylobacterota</taxon>
        <taxon>Epsilonproteobacteria</taxon>
        <taxon>Campylobacterales</taxon>
        <taxon>Helicobacteraceae</taxon>
        <taxon>Helicobacter</taxon>
    </lineage>
</organism>
<accession>A0A3D8J147</accession>
<comment type="caution">
    <text evidence="12">The sequence shown here is derived from an EMBL/GenBank/DDBJ whole genome shotgun (WGS) entry which is preliminary data.</text>
</comment>
<keyword evidence="8" id="KW-0902">Two-component regulatory system</keyword>
<dbReference type="InterPro" id="IPR003661">
    <property type="entry name" value="HisK_dim/P_dom"/>
</dbReference>
<evidence type="ECO:0000256" key="6">
    <source>
        <dbReference type="ARBA" id="ARBA00022777"/>
    </source>
</evidence>
<keyword evidence="6 12" id="KW-0418">Kinase</keyword>
<dbReference type="InterPro" id="IPR005467">
    <property type="entry name" value="His_kinase_dom"/>
</dbReference>
<keyword evidence="13" id="KW-1185">Reference proteome</keyword>
<dbReference type="AlphaFoldDB" id="A0A3D8J147"/>
<reference evidence="12 13" key="1">
    <citation type="submission" date="2018-04" db="EMBL/GenBank/DDBJ databases">
        <title>Novel Campyloabacter and Helicobacter Species and Strains.</title>
        <authorList>
            <person name="Mannion A.J."/>
            <person name="Shen Z."/>
            <person name="Fox J.G."/>
        </authorList>
    </citation>
    <scope>NUCLEOTIDE SEQUENCE [LARGE SCALE GENOMIC DNA]</scope>
    <source>
        <strain evidence="12 13">MIT 04-9366</strain>
    </source>
</reference>
<evidence type="ECO:0000256" key="4">
    <source>
        <dbReference type="ARBA" id="ARBA00022679"/>
    </source>
</evidence>
<feature type="transmembrane region" description="Helical" evidence="10">
    <location>
        <begin position="21"/>
        <end position="45"/>
    </location>
</feature>
<feature type="domain" description="Histidine kinase" evidence="11">
    <location>
        <begin position="273"/>
        <end position="498"/>
    </location>
</feature>
<keyword evidence="10" id="KW-0472">Membrane</keyword>
<dbReference type="OrthoDB" id="9799273at2"/>
<dbReference type="Proteomes" id="UP000257045">
    <property type="component" value="Unassembled WGS sequence"/>
</dbReference>
<keyword evidence="4" id="KW-0808">Transferase</keyword>
<gene>
    <name evidence="12" type="ORF">CQA58_04010</name>
</gene>
<evidence type="ECO:0000256" key="7">
    <source>
        <dbReference type="ARBA" id="ARBA00022840"/>
    </source>
</evidence>
<dbReference type="PRINTS" id="PR00344">
    <property type="entry name" value="BCTRLSENSOR"/>
</dbReference>
<evidence type="ECO:0000256" key="10">
    <source>
        <dbReference type="SAM" id="Phobius"/>
    </source>
</evidence>
<evidence type="ECO:0000256" key="9">
    <source>
        <dbReference type="SAM" id="Coils"/>
    </source>
</evidence>
<dbReference type="GO" id="GO:0005524">
    <property type="term" value="F:ATP binding"/>
    <property type="evidence" value="ECO:0007669"/>
    <property type="project" value="UniProtKB-KW"/>
</dbReference>
<keyword evidence="5" id="KW-0547">Nucleotide-binding</keyword>
<dbReference type="Pfam" id="PF02518">
    <property type="entry name" value="HATPase_c"/>
    <property type="match status" value="1"/>
</dbReference>
<proteinExistence type="predicted"/>
<dbReference type="SMART" id="SM00387">
    <property type="entry name" value="HATPase_c"/>
    <property type="match status" value="1"/>
</dbReference>
<evidence type="ECO:0000256" key="5">
    <source>
        <dbReference type="ARBA" id="ARBA00022741"/>
    </source>
</evidence>
<keyword evidence="10" id="KW-1133">Transmembrane helix</keyword>